<dbReference type="Gene3D" id="1.25.40.80">
    <property type="match status" value="1"/>
</dbReference>
<dbReference type="GO" id="GO:0003677">
    <property type="term" value="F:DNA binding"/>
    <property type="evidence" value="ECO:0007669"/>
    <property type="project" value="UniProtKB-KW"/>
</dbReference>
<dbReference type="GO" id="GO:0003904">
    <property type="term" value="F:deoxyribodipyrimidine photo-lyase activity"/>
    <property type="evidence" value="ECO:0007669"/>
    <property type="project" value="UniProtKB-EC"/>
</dbReference>
<accession>A0A2N7PHY7</accession>
<comment type="cofactor">
    <cofactor evidence="2">
        <name>FAD</name>
        <dbReference type="ChEBI" id="CHEBI:57692"/>
    </cofactor>
</comment>
<keyword evidence="11 15" id="KW-0456">Lyase</keyword>
<evidence type="ECO:0000256" key="5">
    <source>
        <dbReference type="ARBA" id="ARBA00014046"/>
    </source>
</evidence>
<evidence type="ECO:0000256" key="6">
    <source>
        <dbReference type="ARBA" id="ARBA00022630"/>
    </source>
</evidence>
<evidence type="ECO:0000256" key="2">
    <source>
        <dbReference type="ARBA" id="ARBA00001974"/>
    </source>
</evidence>
<evidence type="ECO:0000259" key="14">
    <source>
        <dbReference type="PROSITE" id="PS51645"/>
    </source>
</evidence>
<evidence type="ECO:0000256" key="8">
    <source>
        <dbReference type="ARBA" id="ARBA00022827"/>
    </source>
</evidence>
<dbReference type="Proteomes" id="UP000235731">
    <property type="component" value="Unassembled WGS sequence"/>
</dbReference>
<dbReference type="SUPFAM" id="SSF48173">
    <property type="entry name" value="Cryptochrome/photolyase FAD-binding domain"/>
    <property type="match status" value="1"/>
</dbReference>
<evidence type="ECO:0000256" key="9">
    <source>
        <dbReference type="ARBA" id="ARBA00023125"/>
    </source>
</evidence>
<dbReference type="EC" id="4.1.99.3" evidence="4"/>
<evidence type="ECO:0000256" key="7">
    <source>
        <dbReference type="ARBA" id="ARBA00022763"/>
    </source>
</evidence>
<dbReference type="PANTHER" id="PTHR10211:SF0">
    <property type="entry name" value="DEOXYRIBODIPYRIMIDINE PHOTO-LYASE"/>
    <property type="match status" value="1"/>
</dbReference>
<keyword evidence="9" id="KW-0238">DNA-binding</keyword>
<comment type="caution">
    <text evidence="15">The sequence shown here is derived from an EMBL/GenBank/DDBJ whole genome shotgun (WGS) entry which is preliminary data.</text>
</comment>
<dbReference type="Gene3D" id="1.10.579.10">
    <property type="entry name" value="DNA Cyclobutane Dipyrimidine Photolyase, subunit A, domain 3"/>
    <property type="match status" value="1"/>
</dbReference>
<dbReference type="Pfam" id="PF00875">
    <property type="entry name" value="DNA_photolyase"/>
    <property type="match status" value="1"/>
</dbReference>
<keyword evidence="6" id="KW-0285">Flavoprotein</keyword>
<comment type="catalytic activity">
    <reaction evidence="13">
        <text>cyclobutadipyrimidine (in DNA) = 2 pyrimidine residues (in DNA).</text>
        <dbReference type="EC" id="4.1.99.3"/>
    </reaction>
</comment>
<dbReference type="SUPFAM" id="SSF52425">
    <property type="entry name" value="Cryptochrome/photolyase, N-terminal domain"/>
    <property type="match status" value="1"/>
</dbReference>
<comment type="cofactor">
    <cofactor evidence="1">
        <name>(6R)-5,10-methylene-5,6,7,8-tetrahydrofolate</name>
        <dbReference type="ChEBI" id="CHEBI:15636"/>
    </cofactor>
</comment>
<comment type="similarity">
    <text evidence="3">Belongs to the DNA photolyase class-2 family.</text>
</comment>
<keyword evidence="7" id="KW-0227">DNA damage</keyword>
<evidence type="ECO:0000256" key="11">
    <source>
        <dbReference type="ARBA" id="ARBA00023239"/>
    </source>
</evidence>
<evidence type="ECO:0000256" key="4">
    <source>
        <dbReference type="ARBA" id="ARBA00013149"/>
    </source>
</evidence>
<evidence type="ECO:0000256" key="3">
    <source>
        <dbReference type="ARBA" id="ARBA00006409"/>
    </source>
</evidence>
<dbReference type="PROSITE" id="PS51645">
    <property type="entry name" value="PHR_CRY_ALPHA_BETA"/>
    <property type="match status" value="1"/>
</dbReference>
<dbReference type="InterPro" id="IPR014729">
    <property type="entry name" value="Rossmann-like_a/b/a_fold"/>
</dbReference>
<evidence type="ECO:0000256" key="12">
    <source>
        <dbReference type="ARBA" id="ARBA00031671"/>
    </source>
</evidence>
<sequence>MEASQREEFNHALEFSVMMANRYKKPLVVAFFITDVYRYSNVRYYRFMLEGILKTKREINQRGIKFLIKKSTFVEGCTELSKSAVLVVCDKNYLRTQRRWREKLANLLDIPVYVVESDVVVPISLVSNKAVPYAFIYRKKLKGLLEKFLKPVERIEPLIKSDHMDLESLEAERVEDLLNLLQIDKSVSTVERFYEGGTDQAKRRLKDFIENKLPFYKEKRNDPAYEMTSDLSPYLHFGQVSPIYVALEVLRYYPADDPNVQAFFNELIIWRELARNFCWYNPYYNSYEGIPRWAKETLEDHTKDPREHIYTLEELEFAKTHDPYWNSAQKELLKKGKIHTYMRMYWAKKLIEWTSHPKEAFDIACYLNDKYALDGRDPNGYSSISWCFGTFDRPWPERKVMGKVRYMSQKSLRERFDMSVYLKRVEAL</sequence>
<dbReference type="EMBL" id="PNIE01000098">
    <property type="protein sequence ID" value="PMP60795.1"/>
    <property type="molecule type" value="Genomic_DNA"/>
</dbReference>
<keyword evidence="10" id="KW-0234">DNA repair</keyword>
<proteinExistence type="inferred from homology"/>
<keyword evidence="8" id="KW-0274">FAD</keyword>
<dbReference type="AlphaFoldDB" id="A0A2N7PHY7"/>
<protein>
    <recommendedName>
        <fullName evidence="5">Deoxyribodipyrimidine photo-lyase</fullName>
        <ecNumber evidence="4">4.1.99.3</ecNumber>
    </recommendedName>
    <alternativeName>
        <fullName evidence="12">DNA photolyase</fullName>
    </alternativeName>
</protein>
<dbReference type="InterPro" id="IPR036155">
    <property type="entry name" value="Crypto/Photolyase_N_sf"/>
</dbReference>
<dbReference type="GO" id="GO:0000719">
    <property type="term" value="P:photoreactive repair"/>
    <property type="evidence" value="ECO:0007669"/>
    <property type="project" value="TreeGrafter"/>
</dbReference>
<evidence type="ECO:0000256" key="13">
    <source>
        <dbReference type="ARBA" id="ARBA00033999"/>
    </source>
</evidence>
<feature type="domain" description="Photolyase/cryptochrome alpha/beta" evidence="14">
    <location>
        <begin position="1"/>
        <end position="123"/>
    </location>
</feature>
<dbReference type="InterPro" id="IPR006050">
    <property type="entry name" value="DNA_photolyase_N"/>
</dbReference>
<evidence type="ECO:0000256" key="1">
    <source>
        <dbReference type="ARBA" id="ARBA00001932"/>
    </source>
</evidence>
<dbReference type="InterPro" id="IPR036134">
    <property type="entry name" value="Crypto/Photolyase_FAD-like_sf"/>
</dbReference>
<evidence type="ECO:0000256" key="10">
    <source>
        <dbReference type="ARBA" id="ARBA00023204"/>
    </source>
</evidence>
<dbReference type="FunFam" id="1.10.579.10:FF:000002">
    <property type="entry name" value="Deoxyribodipyrimidine photolyase"/>
    <property type="match status" value="1"/>
</dbReference>
<dbReference type="InterPro" id="IPR052219">
    <property type="entry name" value="Photolyase_Class-2"/>
</dbReference>
<dbReference type="Gene3D" id="3.40.50.620">
    <property type="entry name" value="HUPs"/>
    <property type="match status" value="1"/>
</dbReference>
<name>A0A2N7PHY7_9BACT</name>
<evidence type="ECO:0000313" key="16">
    <source>
        <dbReference type="Proteomes" id="UP000235731"/>
    </source>
</evidence>
<reference evidence="15 16" key="1">
    <citation type="submission" date="2018-01" db="EMBL/GenBank/DDBJ databases">
        <title>Metagenomic assembled genomes from two thermal pools in the Uzon Caldera, Kamchatka, Russia.</title>
        <authorList>
            <person name="Wilkins L."/>
            <person name="Ettinger C."/>
        </authorList>
    </citation>
    <scope>NUCLEOTIDE SEQUENCE [LARGE SCALE GENOMIC DNA]</scope>
    <source>
        <strain evidence="15">ZAV-15</strain>
    </source>
</reference>
<dbReference type="PANTHER" id="PTHR10211">
    <property type="entry name" value="DEOXYRIBODIPYRIMIDINE PHOTOLYASE"/>
    <property type="match status" value="1"/>
</dbReference>
<gene>
    <name evidence="15" type="ORF">C0197_06495</name>
</gene>
<evidence type="ECO:0000313" key="15">
    <source>
        <dbReference type="EMBL" id="PMP60795.1"/>
    </source>
</evidence>
<organism evidence="15 16">
    <name type="scientific">Caldimicrobium thiodismutans</name>
    <dbReference type="NCBI Taxonomy" id="1653476"/>
    <lineage>
        <taxon>Bacteria</taxon>
        <taxon>Pseudomonadati</taxon>
        <taxon>Thermodesulfobacteriota</taxon>
        <taxon>Thermodesulfobacteria</taxon>
        <taxon>Thermodesulfobacteriales</taxon>
        <taxon>Thermodesulfobacteriaceae</taxon>
        <taxon>Caldimicrobium</taxon>
    </lineage>
</organism>